<dbReference type="EMBL" id="CP002018">
    <property type="protein sequence ID" value="AEM39969.1"/>
    <property type="molecule type" value="Genomic_DNA"/>
</dbReference>
<accession>F9Y8G0</accession>
<dbReference type="PATRIC" id="fig|759362.5.peg.138"/>
<dbReference type="KEGG" id="kvl:KVU_0130"/>
<dbReference type="OrthoDB" id="7666390at2"/>
<keyword evidence="1" id="KW-0732">Signal</keyword>
<dbReference type="Proteomes" id="UP000000692">
    <property type="component" value="Chromosome"/>
</dbReference>
<name>F9Y8G0_KETVW</name>
<evidence type="ECO:0000313" key="2">
    <source>
        <dbReference type="EMBL" id="AEM39969.1"/>
    </source>
</evidence>
<protein>
    <submittedName>
        <fullName evidence="2">Lipoprotein, putative</fullName>
    </submittedName>
</protein>
<evidence type="ECO:0000256" key="1">
    <source>
        <dbReference type="SAM" id="SignalP"/>
    </source>
</evidence>
<dbReference type="RefSeq" id="WP_013383385.1">
    <property type="nucleotide sequence ID" value="NC_017384.1"/>
</dbReference>
<keyword evidence="3" id="KW-1185">Reference proteome</keyword>
<dbReference type="eggNOG" id="ENOG50315W2">
    <property type="taxonomic scope" value="Bacteria"/>
</dbReference>
<dbReference type="AlphaFoldDB" id="F9Y8G0"/>
<proteinExistence type="predicted"/>
<sequence>MPKIARRAFIIGLPLAVAGCAGAGVWAPDDQIERVAFRGTEEPFLKLLTVRNVGTGNGAHTALLINASQRVLFDPAGSWISSALAERNDLLYGFSPVEEARYTSYHARSSYYIVSQYLPVPAATAEQAFALAREAGPVSKSMCTNATSRLLRQLPGMDSIRQSFFPEALERRFGALPGVVTETIYEDDDDDNRSLRDRAPRVVL</sequence>
<dbReference type="HOGENOM" id="CLU_1420495_0_0_5"/>
<feature type="chain" id="PRO_5003391402" evidence="1">
    <location>
        <begin position="24"/>
        <end position="204"/>
    </location>
</feature>
<organism evidence="2 3">
    <name type="scientific">Ketogulonicigenium vulgare (strain WSH-001)</name>
    <dbReference type="NCBI Taxonomy" id="759362"/>
    <lineage>
        <taxon>Bacteria</taxon>
        <taxon>Pseudomonadati</taxon>
        <taxon>Pseudomonadota</taxon>
        <taxon>Alphaproteobacteria</taxon>
        <taxon>Rhodobacterales</taxon>
        <taxon>Roseobacteraceae</taxon>
        <taxon>Ketogulonicigenium</taxon>
    </lineage>
</organism>
<keyword evidence="2" id="KW-0449">Lipoprotein</keyword>
<evidence type="ECO:0000313" key="3">
    <source>
        <dbReference type="Proteomes" id="UP000000692"/>
    </source>
</evidence>
<reference evidence="2 3" key="1">
    <citation type="journal article" date="2011" name="J. Bacteriol.">
        <title>Complete genome sequence of the industrial strain Ketogulonicigenium vulgare WSH-001.</title>
        <authorList>
            <person name="Liu L."/>
            <person name="Li Y."/>
            <person name="Zhang J."/>
            <person name="Zhou Z."/>
            <person name="Liu J."/>
            <person name="Li X."/>
            <person name="Zhou J."/>
            <person name="Du G."/>
            <person name="Wang L."/>
            <person name="Chen J."/>
        </authorList>
    </citation>
    <scope>NUCLEOTIDE SEQUENCE [LARGE SCALE GENOMIC DNA]</scope>
    <source>
        <strain evidence="2 3">WSH-001</strain>
    </source>
</reference>
<dbReference type="PROSITE" id="PS51257">
    <property type="entry name" value="PROKAR_LIPOPROTEIN"/>
    <property type="match status" value="1"/>
</dbReference>
<feature type="signal peptide" evidence="1">
    <location>
        <begin position="1"/>
        <end position="23"/>
    </location>
</feature>
<gene>
    <name evidence="2" type="ordered locus">KVU_0130</name>
</gene>